<evidence type="ECO:0000313" key="14">
    <source>
        <dbReference type="EMBL" id="PSK85650.1"/>
    </source>
</evidence>
<evidence type="ECO:0000256" key="1">
    <source>
        <dbReference type="ARBA" id="ARBA00002274"/>
    </source>
</evidence>
<proteinExistence type="inferred from homology"/>
<comment type="function">
    <text evidence="1 13">Transfers the gamma-phosphate of ATP to the 4'-position of a tetraacyldisaccharide 1-phosphate intermediate (termed DS-1-P) to form tetraacyldisaccharide 1,4'-bis-phosphate (lipid IVA).</text>
</comment>
<keyword evidence="7 13" id="KW-0808">Transferase</keyword>
<evidence type="ECO:0000256" key="11">
    <source>
        <dbReference type="ARBA" id="ARBA00023098"/>
    </source>
</evidence>
<dbReference type="GO" id="GO:0009245">
    <property type="term" value="P:lipid A biosynthetic process"/>
    <property type="evidence" value="ECO:0007669"/>
    <property type="project" value="UniProtKB-UniRule"/>
</dbReference>
<dbReference type="Pfam" id="PF02606">
    <property type="entry name" value="LpxK"/>
    <property type="match status" value="1"/>
</dbReference>
<dbReference type="SUPFAM" id="SSF52540">
    <property type="entry name" value="P-loop containing nucleoside triphosphate hydrolases"/>
    <property type="match status" value="1"/>
</dbReference>
<feature type="binding site" evidence="13">
    <location>
        <begin position="45"/>
        <end position="52"/>
    </location>
    <ligand>
        <name>ATP</name>
        <dbReference type="ChEBI" id="CHEBI:30616"/>
    </ligand>
</feature>
<dbReference type="AlphaFoldDB" id="A0A2P8CL11"/>
<comment type="similarity">
    <text evidence="13">Belongs to the LpxK family.</text>
</comment>
<gene>
    <name evidence="13" type="primary">lpxK</name>
    <name evidence="14" type="ORF">CLV93_101616</name>
</gene>
<name>A0A2P8CL11_9BACT</name>
<keyword evidence="10 13" id="KW-0067">ATP-binding</keyword>
<keyword evidence="6 13" id="KW-0441">Lipid A biosynthesis</keyword>
<accession>A0A2P8CL11</accession>
<reference evidence="14 15" key="1">
    <citation type="submission" date="2018-03" db="EMBL/GenBank/DDBJ databases">
        <title>Genomic Encyclopedia of Archaeal and Bacterial Type Strains, Phase II (KMG-II): from individual species to whole genera.</title>
        <authorList>
            <person name="Goeker M."/>
        </authorList>
    </citation>
    <scope>NUCLEOTIDE SEQUENCE [LARGE SCALE GENOMIC DNA]</scope>
    <source>
        <strain evidence="14 15">DSM 27267</strain>
    </source>
</reference>
<keyword evidence="9 13" id="KW-0418">Kinase</keyword>
<dbReference type="NCBIfam" id="TIGR00682">
    <property type="entry name" value="lpxK"/>
    <property type="match status" value="1"/>
</dbReference>
<organism evidence="14 15">
    <name type="scientific">Prolixibacter denitrificans</name>
    <dbReference type="NCBI Taxonomy" id="1541063"/>
    <lineage>
        <taxon>Bacteria</taxon>
        <taxon>Pseudomonadati</taxon>
        <taxon>Bacteroidota</taxon>
        <taxon>Bacteroidia</taxon>
        <taxon>Marinilabiliales</taxon>
        <taxon>Prolixibacteraceae</taxon>
        <taxon>Prolixibacter</taxon>
    </lineage>
</organism>
<evidence type="ECO:0000256" key="10">
    <source>
        <dbReference type="ARBA" id="ARBA00022840"/>
    </source>
</evidence>
<sequence length="364" mass="42322">MKKLIFIPLSWLYGLVVAIRNRLFEMEILHSKEFSIPTISVGNIAVGGTGKTPHTEYLVRLLHQEFKVATLSRGYKRKTKGFHIARVDSTVNEVGDEPLQIKQKFPEITVAVDEKRVHGVEELLKSEKHHRPEIILLDDAFQHRYINPGVNILLTEYSRLVTKDHLLPYGRLREKASNRIRANMIIVTKCPGELKPIDERIITKELDIKPFQYLYFTTLEYGAPVPVFPGKVREAYSHIDSAVLLVTGIANPEPLKEYLRHRTVEIHEIAFSDHRNFTPKDMERVEERFIEIQSPQKIIITTEKDMIRIKGLNHVPDIVKESLHYIPLEIKFLNDGKKNFDRKILNYVRENKSNFDLYSRANRV</sequence>
<evidence type="ECO:0000256" key="9">
    <source>
        <dbReference type="ARBA" id="ARBA00022777"/>
    </source>
</evidence>
<protein>
    <recommendedName>
        <fullName evidence="4 13">Tetraacyldisaccharide 4'-kinase</fullName>
        <ecNumber evidence="3 13">2.7.1.130</ecNumber>
    </recommendedName>
    <alternativeName>
        <fullName evidence="12 13">Lipid A 4'-kinase</fullName>
    </alternativeName>
</protein>
<dbReference type="EMBL" id="PYGC01000001">
    <property type="protein sequence ID" value="PSK85650.1"/>
    <property type="molecule type" value="Genomic_DNA"/>
</dbReference>
<dbReference type="InterPro" id="IPR003758">
    <property type="entry name" value="LpxK"/>
</dbReference>
<dbReference type="PANTHER" id="PTHR42724">
    <property type="entry name" value="TETRAACYLDISACCHARIDE 4'-KINASE"/>
    <property type="match status" value="1"/>
</dbReference>
<dbReference type="PANTHER" id="PTHR42724:SF1">
    <property type="entry name" value="TETRAACYLDISACCHARIDE 4'-KINASE, MITOCHONDRIAL-RELATED"/>
    <property type="match status" value="1"/>
</dbReference>
<dbReference type="HAMAP" id="MF_00409">
    <property type="entry name" value="LpxK"/>
    <property type="match status" value="1"/>
</dbReference>
<evidence type="ECO:0000313" key="15">
    <source>
        <dbReference type="Proteomes" id="UP000240621"/>
    </source>
</evidence>
<dbReference type="UniPathway" id="UPA00359">
    <property type="reaction ID" value="UER00482"/>
</dbReference>
<keyword evidence="5 13" id="KW-0444">Lipid biosynthesis</keyword>
<dbReference type="InterPro" id="IPR027417">
    <property type="entry name" value="P-loop_NTPase"/>
</dbReference>
<comment type="catalytic activity">
    <reaction evidence="13">
        <text>a lipid A disaccharide + ATP = a lipid IVA + ADP + H(+)</text>
        <dbReference type="Rhea" id="RHEA:67840"/>
        <dbReference type="ChEBI" id="CHEBI:15378"/>
        <dbReference type="ChEBI" id="CHEBI:30616"/>
        <dbReference type="ChEBI" id="CHEBI:176343"/>
        <dbReference type="ChEBI" id="CHEBI:176425"/>
        <dbReference type="ChEBI" id="CHEBI:456216"/>
        <dbReference type="EC" id="2.7.1.130"/>
    </reaction>
</comment>
<evidence type="ECO:0000256" key="2">
    <source>
        <dbReference type="ARBA" id="ARBA00004870"/>
    </source>
</evidence>
<evidence type="ECO:0000256" key="5">
    <source>
        <dbReference type="ARBA" id="ARBA00022516"/>
    </source>
</evidence>
<evidence type="ECO:0000256" key="6">
    <source>
        <dbReference type="ARBA" id="ARBA00022556"/>
    </source>
</evidence>
<evidence type="ECO:0000256" key="3">
    <source>
        <dbReference type="ARBA" id="ARBA00012071"/>
    </source>
</evidence>
<comment type="caution">
    <text evidence="14">The sequence shown here is derived from an EMBL/GenBank/DDBJ whole genome shotgun (WGS) entry which is preliminary data.</text>
</comment>
<evidence type="ECO:0000256" key="7">
    <source>
        <dbReference type="ARBA" id="ARBA00022679"/>
    </source>
</evidence>
<dbReference type="RefSeq" id="WP_211297725.1">
    <property type="nucleotide sequence ID" value="NZ_BLAU01000001.1"/>
</dbReference>
<evidence type="ECO:0000256" key="4">
    <source>
        <dbReference type="ARBA" id="ARBA00016436"/>
    </source>
</evidence>
<dbReference type="GO" id="GO:0009029">
    <property type="term" value="F:lipid-A 4'-kinase activity"/>
    <property type="evidence" value="ECO:0007669"/>
    <property type="project" value="UniProtKB-UniRule"/>
</dbReference>
<keyword evidence="8 13" id="KW-0547">Nucleotide-binding</keyword>
<dbReference type="Proteomes" id="UP000240621">
    <property type="component" value="Unassembled WGS sequence"/>
</dbReference>
<keyword evidence="11 13" id="KW-0443">Lipid metabolism</keyword>
<evidence type="ECO:0000256" key="12">
    <source>
        <dbReference type="ARBA" id="ARBA00029757"/>
    </source>
</evidence>
<dbReference type="GO" id="GO:0005524">
    <property type="term" value="F:ATP binding"/>
    <property type="evidence" value="ECO:0007669"/>
    <property type="project" value="UniProtKB-UniRule"/>
</dbReference>
<dbReference type="GO" id="GO:0005886">
    <property type="term" value="C:plasma membrane"/>
    <property type="evidence" value="ECO:0007669"/>
    <property type="project" value="TreeGrafter"/>
</dbReference>
<evidence type="ECO:0000256" key="8">
    <source>
        <dbReference type="ARBA" id="ARBA00022741"/>
    </source>
</evidence>
<comment type="pathway">
    <text evidence="2 13">Glycolipid biosynthesis; lipid IV(A) biosynthesis; lipid IV(A) from (3R)-3-hydroxytetradecanoyl-[acyl-carrier-protein] and UDP-N-acetyl-alpha-D-glucosamine: step 6/6.</text>
</comment>
<dbReference type="EC" id="2.7.1.130" evidence="3 13"/>
<dbReference type="GO" id="GO:0009244">
    <property type="term" value="P:lipopolysaccharide core region biosynthetic process"/>
    <property type="evidence" value="ECO:0007669"/>
    <property type="project" value="TreeGrafter"/>
</dbReference>
<evidence type="ECO:0000256" key="13">
    <source>
        <dbReference type="HAMAP-Rule" id="MF_00409"/>
    </source>
</evidence>